<dbReference type="PROSITE" id="PS51257">
    <property type="entry name" value="PROKAR_LIPOPROTEIN"/>
    <property type="match status" value="1"/>
</dbReference>
<evidence type="ECO:0000313" key="5">
    <source>
        <dbReference type="EMBL" id="MDG5974987.1"/>
    </source>
</evidence>
<dbReference type="InterPro" id="IPR028081">
    <property type="entry name" value="Leu-bd"/>
</dbReference>
<dbReference type="InterPro" id="IPR028082">
    <property type="entry name" value="Peripla_BP_I"/>
</dbReference>
<dbReference type="AlphaFoldDB" id="A0A9X4S7D1"/>
<protein>
    <submittedName>
        <fullName evidence="5">ABC-type transporter, periplasmic component</fullName>
    </submittedName>
</protein>
<dbReference type="Proteomes" id="UP001152876">
    <property type="component" value="Unassembled WGS sequence"/>
</dbReference>
<evidence type="ECO:0000256" key="1">
    <source>
        <dbReference type="ARBA" id="ARBA00010062"/>
    </source>
</evidence>
<dbReference type="SUPFAM" id="SSF53822">
    <property type="entry name" value="Periplasmic binding protein-like I"/>
    <property type="match status" value="1"/>
</dbReference>
<feature type="domain" description="Leucine-binding protein" evidence="4">
    <location>
        <begin position="28"/>
        <end position="372"/>
    </location>
</feature>
<dbReference type="Pfam" id="PF13458">
    <property type="entry name" value="Peripla_BP_6"/>
    <property type="match status" value="1"/>
</dbReference>
<dbReference type="CDD" id="cd06326">
    <property type="entry name" value="PBP1_ABC_ligand_binding-like"/>
    <property type="match status" value="1"/>
</dbReference>
<feature type="signal peptide" evidence="3">
    <location>
        <begin position="1"/>
        <end position="19"/>
    </location>
</feature>
<evidence type="ECO:0000259" key="4">
    <source>
        <dbReference type="Pfam" id="PF13458"/>
    </source>
</evidence>
<dbReference type="OrthoDB" id="9777352at2"/>
<dbReference type="PANTHER" id="PTHR47235:SF1">
    <property type="entry name" value="BLR6548 PROTEIN"/>
    <property type="match status" value="1"/>
</dbReference>
<reference evidence="5" key="1">
    <citation type="submission" date="2013-01" db="EMBL/GenBank/DDBJ databases">
        <title>Genome draft of Hydrogenophaga taeniospiralis 2K1.</title>
        <authorList>
            <person name="Gomila M."/>
            <person name="Lalucat J."/>
        </authorList>
    </citation>
    <scope>NUCLEOTIDE SEQUENCE</scope>
    <source>
        <strain evidence="5">CCUG 15921</strain>
    </source>
</reference>
<evidence type="ECO:0000313" key="6">
    <source>
        <dbReference type="Proteomes" id="UP001152876"/>
    </source>
</evidence>
<name>A0A9X4S7D1_9BURK</name>
<comment type="similarity">
    <text evidence="1">Belongs to the leucine-binding protein family.</text>
</comment>
<gene>
    <name evidence="5" type="ORF">H010_06960</name>
</gene>
<proteinExistence type="inferred from homology"/>
<dbReference type="PANTHER" id="PTHR47235">
    <property type="entry name" value="BLR6548 PROTEIN"/>
    <property type="match status" value="1"/>
</dbReference>
<evidence type="ECO:0000256" key="3">
    <source>
        <dbReference type="SAM" id="SignalP"/>
    </source>
</evidence>
<sequence length="376" mass="40487">MVRSAWLACGWLLAACAHANDAGVTPTEIRLGASAVLSGPLGPQTVQYGEGSRLLFDAVNASGGIHGRKISYVTMDDGFDPKRAVDNTQKLLKDHKVFMIFNNTGTAQTAAVLPLLKESRTILFGPVTGASVFRDNFNPLVFHVRASYGQEARRILSQLKQSGIGRVAVFYQDDGFGKALLAELKKASEAEQLPFVAEIVVDPKQPDFTAAAAATAQAQPQAVVMGTAGSTFTSYIKAVQQTPVKPGFYGFSVASLDVINRELKDKARGTILAQIMPSLRNTTIPVVAEYLKLLREKSPDAAPSTSQFEGFVHARLLVEGLRRTGRDLSTEAFIKTMEGAGEIAFGRFTARYSPNAHNGSSYVELAIVDADGQLRY</sequence>
<comment type="caution">
    <text evidence="5">The sequence shown here is derived from an EMBL/GenBank/DDBJ whole genome shotgun (WGS) entry which is preliminary data.</text>
</comment>
<dbReference type="Gene3D" id="3.40.50.2300">
    <property type="match status" value="2"/>
</dbReference>
<keyword evidence="6" id="KW-1185">Reference proteome</keyword>
<feature type="chain" id="PRO_5040881914" evidence="3">
    <location>
        <begin position="20"/>
        <end position="376"/>
    </location>
</feature>
<dbReference type="EMBL" id="AOGK01000004">
    <property type="protein sequence ID" value="MDG5974987.1"/>
    <property type="molecule type" value="Genomic_DNA"/>
</dbReference>
<evidence type="ECO:0000256" key="2">
    <source>
        <dbReference type="ARBA" id="ARBA00022729"/>
    </source>
</evidence>
<keyword evidence="2 3" id="KW-0732">Signal</keyword>
<accession>A0A9X4S7D1</accession>
<dbReference type="RefSeq" id="WP_068173538.1">
    <property type="nucleotide sequence ID" value="NZ_AOGK01000004.1"/>
</dbReference>
<organism evidence="5 6">
    <name type="scientific">Hydrogenophaga taeniospiralis CCUG 15921</name>
    <dbReference type="NCBI Taxonomy" id="1281780"/>
    <lineage>
        <taxon>Bacteria</taxon>
        <taxon>Pseudomonadati</taxon>
        <taxon>Pseudomonadota</taxon>
        <taxon>Betaproteobacteria</taxon>
        <taxon>Burkholderiales</taxon>
        <taxon>Comamonadaceae</taxon>
        <taxon>Hydrogenophaga</taxon>
    </lineage>
</organism>